<dbReference type="EMBL" id="JAHCVK010000006">
    <property type="protein sequence ID" value="MBT0653982.1"/>
    <property type="molecule type" value="Genomic_DNA"/>
</dbReference>
<feature type="chain" id="PRO_5045718039" evidence="2">
    <location>
        <begin position="21"/>
        <end position="144"/>
    </location>
</feature>
<dbReference type="RefSeq" id="WP_214175985.1">
    <property type="nucleotide sequence ID" value="NZ_JAHCVK010000006.1"/>
</dbReference>
<reference evidence="3 4" key="1">
    <citation type="submission" date="2021-05" db="EMBL/GenBank/DDBJ databases">
        <title>The draft genome of Geobacter luticola JCM 17780.</title>
        <authorList>
            <person name="Xu Z."/>
            <person name="Masuda Y."/>
            <person name="Itoh H."/>
            <person name="Senoo K."/>
        </authorList>
    </citation>
    <scope>NUCLEOTIDE SEQUENCE [LARGE SCALE GENOMIC DNA]</scope>
    <source>
        <strain evidence="3 4">JCM 17780</strain>
    </source>
</reference>
<comment type="caution">
    <text evidence="3">The sequence shown here is derived from an EMBL/GenBank/DDBJ whole genome shotgun (WGS) entry which is preliminary data.</text>
</comment>
<keyword evidence="4" id="KW-1185">Reference proteome</keyword>
<evidence type="ECO:0000256" key="2">
    <source>
        <dbReference type="SAM" id="SignalP"/>
    </source>
</evidence>
<proteinExistence type="predicted"/>
<evidence type="ECO:0000313" key="3">
    <source>
        <dbReference type="EMBL" id="MBT0653982.1"/>
    </source>
</evidence>
<organism evidence="3 4">
    <name type="scientific">Geomobilimonas luticola</name>
    <dbReference type="NCBI Taxonomy" id="1114878"/>
    <lineage>
        <taxon>Bacteria</taxon>
        <taxon>Pseudomonadati</taxon>
        <taxon>Thermodesulfobacteriota</taxon>
        <taxon>Desulfuromonadia</taxon>
        <taxon>Geobacterales</taxon>
        <taxon>Geobacteraceae</taxon>
        <taxon>Geomobilimonas</taxon>
    </lineage>
</organism>
<evidence type="ECO:0000313" key="4">
    <source>
        <dbReference type="Proteomes" id="UP000756860"/>
    </source>
</evidence>
<dbReference type="Proteomes" id="UP000756860">
    <property type="component" value="Unassembled WGS sequence"/>
</dbReference>
<dbReference type="Gene3D" id="1.20.5.170">
    <property type="match status" value="1"/>
</dbReference>
<accession>A0ABS5SIG0</accession>
<feature type="region of interest" description="Disordered" evidence="1">
    <location>
        <begin position="75"/>
        <end position="116"/>
    </location>
</feature>
<gene>
    <name evidence="3" type="ORF">KI810_13010</name>
</gene>
<evidence type="ECO:0000256" key="1">
    <source>
        <dbReference type="SAM" id="MobiDB-lite"/>
    </source>
</evidence>
<protein>
    <submittedName>
        <fullName evidence="3">Uncharacterized protein</fullName>
    </submittedName>
</protein>
<feature type="signal peptide" evidence="2">
    <location>
        <begin position="1"/>
        <end position="20"/>
    </location>
</feature>
<keyword evidence="2" id="KW-0732">Signal</keyword>
<sequence>MKKVPAMVAMVLLSSGSVLAGDGYDRCVKEEKALRAEVVDSCSGMRYLFNPSGCFAARKAVKVYDNDRCRKIGEEEKVVTPSPPAAAPEKDIGEGAVPAQRESTPAVPRQESDVERLKSENALLKAEIARLKAEIAQLKSCTDR</sequence>
<name>A0ABS5SIG0_9BACT</name>